<dbReference type="InterPro" id="IPR027475">
    <property type="entry name" value="Asparaginase/glutaminase_AS2"/>
</dbReference>
<dbReference type="InterPro" id="IPR027474">
    <property type="entry name" value="L-asparaginase_N"/>
</dbReference>
<dbReference type="InterPro" id="IPR027473">
    <property type="entry name" value="L-asparaginase_C"/>
</dbReference>
<dbReference type="Proteomes" id="UP000528555">
    <property type="component" value="Unassembled WGS sequence"/>
</dbReference>
<feature type="active site" evidence="8">
    <location>
        <position position="101"/>
    </location>
</feature>
<reference evidence="13 14" key="1">
    <citation type="journal article" date="2020" name="Cell Host Microbe">
        <title>Functional and Genomic Variation between Human-Derived Isolates of Lachnospiraceae Reveals Inter- and Intra-Species Diversity.</title>
        <authorList>
            <person name="Sorbara M.T."/>
            <person name="Littmann E.R."/>
            <person name="Fontana E."/>
            <person name="Moody T.U."/>
            <person name="Kohout C.E."/>
            <person name="Gjonbalaj M."/>
            <person name="Eaton V."/>
            <person name="Seok R."/>
            <person name="Leiner I.M."/>
            <person name="Pamer E.G."/>
        </authorList>
    </citation>
    <scope>NUCLEOTIDE SEQUENCE [LARGE SCALE GENOMIC DNA]</scope>
    <source>
        <strain evidence="12 13">MSK.17.11</strain>
        <strain evidence="11 14">MSK.17.38</strain>
    </source>
</reference>
<dbReference type="SFLD" id="SFLDS00057">
    <property type="entry name" value="Glutaminase/Asparaginase"/>
    <property type="match status" value="1"/>
</dbReference>
<organism evidence="12 13">
    <name type="scientific">Dorea phocaeensis</name>
    <dbReference type="NCBI Taxonomy" id="2040291"/>
    <lineage>
        <taxon>Bacteria</taxon>
        <taxon>Bacillati</taxon>
        <taxon>Bacillota</taxon>
        <taxon>Clostridia</taxon>
        <taxon>Lachnospirales</taxon>
        <taxon>Lachnospiraceae</taxon>
        <taxon>Dorea</taxon>
    </lineage>
</organism>
<evidence type="ECO:0000313" key="14">
    <source>
        <dbReference type="Proteomes" id="UP000701680"/>
    </source>
</evidence>
<dbReference type="PIRSF" id="PIRSF001220">
    <property type="entry name" value="L-ASNase_gatD"/>
    <property type="match status" value="1"/>
</dbReference>
<dbReference type="OrthoDB" id="9788068at2"/>
<keyword evidence="13" id="KW-1185">Reference proteome</keyword>
<evidence type="ECO:0000313" key="13">
    <source>
        <dbReference type="Proteomes" id="UP000528555"/>
    </source>
</evidence>
<evidence type="ECO:0000256" key="6">
    <source>
        <dbReference type="PIRSR" id="PIRSR001220-2"/>
    </source>
</evidence>
<evidence type="ECO:0000256" key="4">
    <source>
        <dbReference type="ARBA" id="ARBA00049366"/>
    </source>
</evidence>
<dbReference type="InterPro" id="IPR006033">
    <property type="entry name" value="AsnA_fam"/>
</dbReference>
<dbReference type="EC" id="3.5.1.1" evidence="2"/>
<evidence type="ECO:0000256" key="2">
    <source>
        <dbReference type="ARBA" id="ARBA00012920"/>
    </source>
</evidence>
<dbReference type="EMBL" id="JAAITX010000004">
    <property type="protein sequence ID" value="NVH58503.1"/>
    <property type="molecule type" value="Genomic_DNA"/>
</dbReference>
<feature type="active site" evidence="7">
    <location>
        <position position="28"/>
    </location>
</feature>
<dbReference type="SMART" id="SM00870">
    <property type="entry name" value="Asparaginase"/>
    <property type="match status" value="1"/>
</dbReference>
<evidence type="ECO:0000256" key="8">
    <source>
        <dbReference type="PROSITE-ProRule" id="PRU10100"/>
    </source>
</evidence>
<evidence type="ECO:0000256" key="1">
    <source>
        <dbReference type="ARBA" id="ARBA00010518"/>
    </source>
</evidence>
<dbReference type="InterPro" id="IPR041725">
    <property type="entry name" value="L-asparaginase_I"/>
</dbReference>
<evidence type="ECO:0000256" key="3">
    <source>
        <dbReference type="ARBA" id="ARBA00022801"/>
    </source>
</evidence>
<dbReference type="InterPro" id="IPR006034">
    <property type="entry name" value="Asparaginase/glutaminase-like"/>
</dbReference>
<comment type="caution">
    <text evidence="12">The sequence shown here is derived from an EMBL/GenBank/DDBJ whole genome shotgun (WGS) entry which is preliminary data.</text>
</comment>
<comment type="similarity">
    <text evidence="1">Belongs to the asparaginase 1 family.</text>
</comment>
<dbReference type="Pfam" id="PF17763">
    <property type="entry name" value="Asparaginase_C"/>
    <property type="match status" value="1"/>
</dbReference>
<evidence type="ECO:0000259" key="10">
    <source>
        <dbReference type="Pfam" id="PF17763"/>
    </source>
</evidence>
<gene>
    <name evidence="12" type="ORF">G5A66_07550</name>
    <name evidence="11" type="ORF">G5A75_07570</name>
</gene>
<dbReference type="Proteomes" id="UP000701680">
    <property type="component" value="Unassembled WGS sequence"/>
</dbReference>
<feature type="domain" description="L-asparaginase N-terminal" evidence="9">
    <location>
        <begin position="19"/>
        <end position="201"/>
    </location>
</feature>
<name>A0A850HQZ0_9FIRM</name>
<reference evidence="12" key="2">
    <citation type="submission" date="2020-02" db="EMBL/GenBank/DDBJ databases">
        <authorList>
            <person name="Littmann E."/>
            <person name="Sorbara M."/>
        </authorList>
    </citation>
    <scope>NUCLEOTIDE SEQUENCE</scope>
    <source>
        <strain evidence="12">MSK.17.11</strain>
        <strain evidence="11">MSK.17.38</strain>
    </source>
</reference>
<dbReference type="PRINTS" id="PR00139">
    <property type="entry name" value="ASNGLNASE"/>
</dbReference>
<dbReference type="SUPFAM" id="SSF53774">
    <property type="entry name" value="Glutaminase/Asparaginase"/>
    <property type="match status" value="1"/>
</dbReference>
<protein>
    <recommendedName>
        <fullName evidence="2">asparaginase</fullName>
        <ecNumber evidence="2">3.5.1.1</ecNumber>
    </recommendedName>
</protein>
<accession>A0A850HQZ0</accession>
<dbReference type="FunFam" id="3.40.50.1170:FF:000001">
    <property type="entry name" value="L-asparaginase 2"/>
    <property type="match status" value="1"/>
</dbReference>
<dbReference type="PROSITE" id="PS51732">
    <property type="entry name" value="ASN_GLN_ASE_3"/>
    <property type="match status" value="1"/>
</dbReference>
<dbReference type="GO" id="GO:0004067">
    <property type="term" value="F:asparaginase activity"/>
    <property type="evidence" value="ECO:0007669"/>
    <property type="project" value="UniProtKB-UniRule"/>
</dbReference>
<dbReference type="Gene3D" id="3.40.50.40">
    <property type="match status" value="1"/>
</dbReference>
<dbReference type="PROSITE" id="PS00917">
    <property type="entry name" value="ASN_GLN_ASE_2"/>
    <property type="match status" value="1"/>
</dbReference>
<dbReference type="Gene3D" id="3.40.50.1170">
    <property type="entry name" value="L-asparaginase, N-terminal domain"/>
    <property type="match status" value="1"/>
</dbReference>
<feature type="active site" description="O-isoaspartyl threonine intermediate" evidence="5">
    <location>
        <position position="28"/>
    </location>
</feature>
<dbReference type="AlphaFoldDB" id="A0A850HQZ0"/>
<dbReference type="EMBL" id="JAAIUO010000004">
    <property type="protein sequence ID" value="NSK14729.1"/>
    <property type="molecule type" value="Genomic_DNA"/>
</dbReference>
<evidence type="ECO:0000313" key="12">
    <source>
        <dbReference type="EMBL" id="NVH58503.1"/>
    </source>
</evidence>
<dbReference type="InterPro" id="IPR020827">
    <property type="entry name" value="Asparaginase/glutaminase_AS1"/>
</dbReference>
<proteinExistence type="inferred from homology"/>
<feature type="binding site" evidence="6">
    <location>
        <begin position="101"/>
        <end position="102"/>
    </location>
    <ligand>
        <name>substrate</name>
    </ligand>
</feature>
<comment type="catalytic activity">
    <reaction evidence="4">
        <text>L-asparagine + H2O = L-aspartate + NH4(+)</text>
        <dbReference type="Rhea" id="RHEA:21016"/>
        <dbReference type="ChEBI" id="CHEBI:15377"/>
        <dbReference type="ChEBI" id="CHEBI:28938"/>
        <dbReference type="ChEBI" id="CHEBI:29991"/>
        <dbReference type="ChEBI" id="CHEBI:58048"/>
        <dbReference type="EC" id="3.5.1.1"/>
    </reaction>
</comment>
<dbReference type="NCBIfam" id="TIGR00519">
    <property type="entry name" value="asnASE_I"/>
    <property type="match status" value="1"/>
</dbReference>
<evidence type="ECO:0000256" key="5">
    <source>
        <dbReference type="PIRSR" id="PIRSR001220-1"/>
    </source>
</evidence>
<evidence type="ECO:0000313" key="11">
    <source>
        <dbReference type="EMBL" id="NSK14729.1"/>
    </source>
</evidence>
<dbReference type="InterPro" id="IPR040919">
    <property type="entry name" value="Asparaginase_C"/>
</dbReference>
<feature type="binding site" evidence="6">
    <location>
        <position position="70"/>
    </location>
    <ligand>
        <name>substrate</name>
    </ligand>
</feature>
<feature type="domain" description="Asparaginase/glutaminase C-terminal" evidence="10">
    <location>
        <begin position="221"/>
        <end position="338"/>
    </location>
</feature>
<dbReference type="InterPro" id="IPR037152">
    <property type="entry name" value="L-asparaginase_N_sf"/>
</dbReference>
<keyword evidence="3" id="KW-0378">Hydrolase</keyword>
<dbReference type="CDD" id="cd08963">
    <property type="entry name" value="L-asparaginase_I"/>
    <property type="match status" value="1"/>
</dbReference>
<sequence length="348" mass="39389">MSYNRINERGIRRLQRMKKILLIATGGTIASKYTEYGLKPQISAEELLKYVPDAAGFCEIDAVEPFSLDSTNVCAAHWVELAKLIEQKYEYYDGFVVCHGTDTMAYTAAALSYLIQNNRKPIVVTGAQKPIDLAITDARMNLMDSLRFAAHPRAHGTVIVFGGRVIAGTRAKKEFSKRYNAFSSINYPDIAVIHDDRIVFYIDDKDQATTPLRFYHAMNNKIFLLKLIPSIDAGVLEGLMQYYDGLIIESFGVGGLPDYGDHEFMAMLEKWTKAGKLVVMSTQVTNDGSDMCVYEVGKEIKTHFPILESYDMTLEATVTKMMWVFAQTLDFEECKKLFYTTINRDILF</sequence>
<dbReference type="PROSITE" id="PS00144">
    <property type="entry name" value="ASN_GLN_ASE_1"/>
    <property type="match status" value="1"/>
</dbReference>
<dbReference type="GO" id="GO:0006520">
    <property type="term" value="P:amino acid metabolic process"/>
    <property type="evidence" value="ECO:0007669"/>
    <property type="project" value="InterPro"/>
</dbReference>
<dbReference type="PANTHER" id="PTHR11707">
    <property type="entry name" value="L-ASPARAGINASE"/>
    <property type="match status" value="1"/>
</dbReference>
<dbReference type="PANTHER" id="PTHR11707:SF28">
    <property type="entry name" value="60 KDA LYSOPHOSPHOLIPASE"/>
    <property type="match status" value="1"/>
</dbReference>
<dbReference type="PIRSF" id="PIRSF500176">
    <property type="entry name" value="L_ASNase"/>
    <property type="match status" value="1"/>
</dbReference>
<dbReference type="InterPro" id="IPR036152">
    <property type="entry name" value="Asp/glu_Ase-like_sf"/>
</dbReference>
<evidence type="ECO:0000256" key="7">
    <source>
        <dbReference type="PROSITE-ProRule" id="PRU10099"/>
    </source>
</evidence>
<dbReference type="Pfam" id="PF00710">
    <property type="entry name" value="Asparaginase"/>
    <property type="match status" value="1"/>
</dbReference>
<evidence type="ECO:0000259" key="9">
    <source>
        <dbReference type="Pfam" id="PF00710"/>
    </source>
</evidence>